<dbReference type="Gene3D" id="3.40.630.190">
    <property type="entry name" value="LCP protein"/>
    <property type="match status" value="1"/>
</dbReference>
<dbReference type="PROSITE" id="PS51257">
    <property type="entry name" value="PROKAR_LIPOPROTEIN"/>
    <property type="match status" value="1"/>
</dbReference>
<reference evidence="4 5" key="1">
    <citation type="submission" date="2022-11" db="EMBL/GenBank/DDBJ databases">
        <title>Anaerobic phenanthrene biodegradation by a DNRA strain PheN6.</title>
        <authorList>
            <person name="Zhang Z."/>
        </authorList>
    </citation>
    <scope>NUCLEOTIDE SEQUENCE [LARGE SCALE GENOMIC DNA]</scope>
    <source>
        <strain evidence="4 5">PheN6</strain>
    </source>
</reference>
<dbReference type="Pfam" id="PF03816">
    <property type="entry name" value="LytR_cpsA_psr"/>
    <property type="match status" value="1"/>
</dbReference>
<evidence type="ECO:0000313" key="5">
    <source>
        <dbReference type="Proteomes" id="UP001150259"/>
    </source>
</evidence>
<dbReference type="Proteomes" id="UP001150259">
    <property type="component" value="Unassembled WGS sequence"/>
</dbReference>
<dbReference type="PANTHER" id="PTHR33392:SF6">
    <property type="entry name" value="POLYISOPRENYL-TEICHOIC ACID--PEPTIDOGLYCAN TEICHOIC ACID TRANSFERASE TAGU"/>
    <property type="match status" value="1"/>
</dbReference>
<protein>
    <submittedName>
        <fullName evidence="4">LCP family protein</fullName>
    </submittedName>
</protein>
<dbReference type="RefSeq" id="WP_272460978.1">
    <property type="nucleotide sequence ID" value="NZ_JAPFQL010000011.1"/>
</dbReference>
<name>A0ABT5GET8_9MICO</name>
<gene>
    <name evidence="4" type="ORF">OO014_03965</name>
</gene>
<accession>A0ABT5GET8</accession>
<sequence length="400" mass="40782">MTLGRVRPRPHATRAAIGALAATGLLLTGCTSDPPAPGPSSPSASSTSTPAAPSPQPTSAVRGAPAELQQLIERVYAGSDLGRDANAATAKALAERTAAGTQAVPAGAKATIGSWFGTPVAVVTAGDDVHLAVGPKWKLVGGWWPSLGLDDAVVGGGPRWVLALGSDARRGQAIDRARADTLQVVGIDGKGGGGVMGIARDLWVPLSTGGKGKINSAMSLGGPQAQLRTVRGATGLPIEGYALIGFYGFVDLVDDQGGIPIVVPETVDASHARIVIKKGEQTLSGKEALAYARERKTLPDGDFGRSRHQGELLLAAAVKAKLAGPLAIPGALTSFSKVGKSDLSAAEMLTFAAALYRLNPTKVGRDVAAGPFGWAGSQSIVVLGNDARRLFTSFEDGNLR</sequence>
<dbReference type="PANTHER" id="PTHR33392">
    <property type="entry name" value="POLYISOPRENYL-TEICHOIC ACID--PEPTIDOGLYCAN TEICHOIC ACID TRANSFERASE TAGU"/>
    <property type="match status" value="1"/>
</dbReference>
<comment type="caution">
    <text evidence="4">The sequence shown here is derived from an EMBL/GenBank/DDBJ whole genome shotgun (WGS) entry which is preliminary data.</text>
</comment>
<evidence type="ECO:0000256" key="2">
    <source>
        <dbReference type="SAM" id="MobiDB-lite"/>
    </source>
</evidence>
<keyword evidence="5" id="KW-1185">Reference proteome</keyword>
<evidence type="ECO:0000259" key="3">
    <source>
        <dbReference type="Pfam" id="PF03816"/>
    </source>
</evidence>
<feature type="domain" description="Cell envelope-related transcriptional attenuator" evidence="3">
    <location>
        <begin position="178"/>
        <end position="320"/>
    </location>
</feature>
<feature type="compositionally biased region" description="Low complexity" evidence="2">
    <location>
        <begin position="41"/>
        <end position="51"/>
    </location>
</feature>
<comment type="similarity">
    <text evidence="1">Belongs to the LytR/CpsA/Psr (LCP) family.</text>
</comment>
<dbReference type="EMBL" id="JAPFQL010000011">
    <property type="protein sequence ID" value="MDC5696401.1"/>
    <property type="molecule type" value="Genomic_DNA"/>
</dbReference>
<evidence type="ECO:0000256" key="1">
    <source>
        <dbReference type="ARBA" id="ARBA00006068"/>
    </source>
</evidence>
<feature type="region of interest" description="Disordered" evidence="2">
    <location>
        <begin position="29"/>
        <end position="63"/>
    </location>
</feature>
<dbReference type="NCBIfam" id="TIGR00350">
    <property type="entry name" value="lytR_cpsA_psr"/>
    <property type="match status" value="1"/>
</dbReference>
<dbReference type="InterPro" id="IPR004474">
    <property type="entry name" value="LytR_CpsA_psr"/>
</dbReference>
<organism evidence="4 5">
    <name type="scientific">Intrasporangium calvum</name>
    <dbReference type="NCBI Taxonomy" id="53358"/>
    <lineage>
        <taxon>Bacteria</taxon>
        <taxon>Bacillati</taxon>
        <taxon>Actinomycetota</taxon>
        <taxon>Actinomycetes</taxon>
        <taxon>Micrococcales</taxon>
        <taxon>Intrasporangiaceae</taxon>
        <taxon>Intrasporangium</taxon>
    </lineage>
</organism>
<proteinExistence type="inferred from homology"/>
<evidence type="ECO:0000313" key="4">
    <source>
        <dbReference type="EMBL" id="MDC5696401.1"/>
    </source>
</evidence>
<dbReference type="InterPro" id="IPR050922">
    <property type="entry name" value="LytR/CpsA/Psr_CW_biosynth"/>
</dbReference>